<reference evidence="1 2" key="3">
    <citation type="journal article" date="2022" name="Microbiol. Spectr.">
        <title>Folding features and dynamics of 3D genome architecture in plant fungal pathogens.</title>
        <authorList>
            <person name="Xia C."/>
        </authorList>
    </citation>
    <scope>NUCLEOTIDE SEQUENCE [LARGE SCALE GENOMIC DNA]</scope>
    <source>
        <strain evidence="1 2">93-210</strain>
    </source>
</reference>
<dbReference type="Proteomes" id="UP001060170">
    <property type="component" value="Chromosome 13"/>
</dbReference>
<gene>
    <name evidence="1" type="ORF">MJO28_012894</name>
</gene>
<protein>
    <submittedName>
        <fullName evidence="1">Uncharacterized protein</fullName>
    </submittedName>
</protein>
<accession>A0ACC0DWP3</accession>
<dbReference type="EMBL" id="CM045877">
    <property type="protein sequence ID" value="KAI7940609.1"/>
    <property type="molecule type" value="Genomic_DNA"/>
</dbReference>
<evidence type="ECO:0000313" key="1">
    <source>
        <dbReference type="EMBL" id="KAI7940609.1"/>
    </source>
</evidence>
<proteinExistence type="predicted"/>
<evidence type="ECO:0000313" key="2">
    <source>
        <dbReference type="Proteomes" id="UP001060170"/>
    </source>
</evidence>
<feature type="non-terminal residue" evidence="1">
    <location>
        <position position="1"/>
    </location>
</feature>
<reference evidence="2" key="1">
    <citation type="journal article" date="2018" name="BMC Genomics">
        <title>Genomic insights into host adaptation between the wheat stripe rust pathogen (Puccinia striiformis f. sp. tritici) and the barley stripe rust pathogen (Puccinia striiformis f. sp. hordei).</title>
        <authorList>
            <person name="Xia C."/>
            <person name="Wang M."/>
            <person name="Yin C."/>
            <person name="Cornejo O.E."/>
            <person name="Hulbert S.H."/>
            <person name="Chen X."/>
        </authorList>
    </citation>
    <scope>NUCLEOTIDE SEQUENCE [LARGE SCALE GENOMIC DNA]</scope>
    <source>
        <strain evidence="2">93-210</strain>
    </source>
</reference>
<reference evidence="2" key="2">
    <citation type="journal article" date="2018" name="Mol. Plant Microbe Interact.">
        <title>Genome sequence resources for the wheat stripe rust pathogen (Puccinia striiformis f. sp. tritici) and the barley stripe rust pathogen (Puccinia striiformis f. sp. hordei).</title>
        <authorList>
            <person name="Xia C."/>
            <person name="Wang M."/>
            <person name="Yin C."/>
            <person name="Cornejo O.E."/>
            <person name="Hulbert S.H."/>
            <person name="Chen X."/>
        </authorList>
    </citation>
    <scope>NUCLEOTIDE SEQUENCE [LARGE SCALE GENOMIC DNA]</scope>
    <source>
        <strain evidence="2">93-210</strain>
    </source>
</reference>
<comment type="caution">
    <text evidence="1">The sequence shown here is derived from an EMBL/GenBank/DDBJ whole genome shotgun (WGS) entry which is preliminary data.</text>
</comment>
<sequence>QTGQIFNVPVGPKCSACVVNAPGNLINDKSLIPWKEQCQAPLNVTSFLYHQSVNQLTMTKAMLPVGCGQLELIIANQLAKPPSLLTPSSTKSNGTTEPMRTMSYNVSTLPLGQREGGDVSAFMCLTLYYHGFVCLPSRICRSDQDHEESLLTPQIISAFAPSKPELDSFCQQAQYRDVAACFNLLYAHLWHPVSTYQTHGLSLIIGQLARLAELLKQNQYHPSAFEFQVPVLSVGVNGILDLSRLISGDNSSVPSEKLL</sequence>
<keyword evidence="2" id="KW-1185">Reference proteome</keyword>
<organism evidence="1 2">
    <name type="scientific">Puccinia striiformis f. sp. tritici</name>
    <dbReference type="NCBI Taxonomy" id="168172"/>
    <lineage>
        <taxon>Eukaryota</taxon>
        <taxon>Fungi</taxon>
        <taxon>Dikarya</taxon>
        <taxon>Basidiomycota</taxon>
        <taxon>Pucciniomycotina</taxon>
        <taxon>Pucciniomycetes</taxon>
        <taxon>Pucciniales</taxon>
        <taxon>Pucciniaceae</taxon>
        <taxon>Puccinia</taxon>
    </lineage>
</organism>
<name>A0ACC0DWP3_9BASI</name>